<keyword evidence="4" id="KW-1185">Reference proteome</keyword>
<evidence type="ECO:0000313" key="4">
    <source>
        <dbReference type="Proteomes" id="UP000694240"/>
    </source>
</evidence>
<evidence type="ECO:0000313" key="2">
    <source>
        <dbReference type="EMBL" id="KAG7543336.1"/>
    </source>
</evidence>
<accession>A0A8T1Y851</accession>
<organism evidence="2 4">
    <name type="scientific">Arabidopsis thaliana x Arabidopsis arenosa</name>
    <dbReference type="NCBI Taxonomy" id="1240361"/>
    <lineage>
        <taxon>Eukaryota</taxon>
        <taxon>Viridiplantae</taxon>
        <taxon>Streptophyta</taxon>
        <taxon>Embryophyta</taxon>
        <taxon>Tracheophyta</taxon>
        <taxon>Spermatophyta</taxon>
        <taxon>Magnoliopsida</taxon>
        <taxon>eudicotyledons</taxon>
        <taxon>Gunneridae</taxon>
        <taxon>Pentapetalae</taxon>
        <taxon>rosids</taxon>
        <taxon>malvids</taxon>
        <taxon>Brassicales</taxon>
        <taxon>Brassicaceae</taxon>
        <taxon>Camelineae</taxon>
        <taxon>Arabidopsis</taxon>
    </lineage>
</organism>
<feature type="region of interest" description="Disordered" evidence="1">
    <location>
        <begin position="37"/>
        <end position="84"/>
    </location>
</feature>
<dbReference type="Proteomes" id="UP000694240">
    <property type="component" value="Chromosome 12"/>
</dbReference>
<name>A0A8T1Y851_9BRAS</name>
<evidence type="ECO:0000313" key="3">
    <source>
        <dbReference type="EMBL" id="KAG7543343.1"/>
    </source>
</evidence>
<gene>
    <name evidence="2" type="ORF">ISN45_Aa07g032540</name>
    <name evidence="3" type="ORF">ISN45_Aa07g032610</name>
</gene>
<dbReference type="AlphaFoldDB" id="A0A8T1Y851"/>
<sequence>MAESDEEENSHNRNNKLLIKAMKKMMNTELEAFRQEFHQNLRSPRRSQEQHEKVTYQKEAKPRRPQEKPNWRSRSTKDQANSYYYNRGDQRRVEKAIPQHNDVKEVKAVKKSQKESLVLAKEQFEDELLKILNAYNKPKKAKRGLPSNSEKAKLPLPSKFVKDACDLSEKPYFMLENDQPCDKLILSKPVQPSSTFCFSQVMEEESQVEVQRSLPSIVTNLEQQTIFVPEPILESNEHYQKHCKEVDLVTKKLNVFVLISAQDEKQFGLENVKEFRVSKSVFDKMIPTFDTLTLEKLFKPRCFMFDEFREFNSSLRISLCSKAFELFRIKTENALVKTFYELQESNSFNELCKPTLKDCVFGFSISSIMHLFCPMSAEKGTGALEKNNYIGEVTSRKGTFKVPLHIQDDLRRAEGALDILAIKEKPPDLQQPQFLYKKPKQGAMNGIGELTQAEAVLVHNQLSKAEYNSVIKEKPPDATPRIKTRGNYLNSQKRMKANLLSLGSDCTILRPTKKTNDREISTHHWNQSRDLREDCQDQFRPKYTEERIGKQSNLFVSASKVKKAMLSKHQLLLLNYKKALMSLTNPTPVLPSEIMSLLQDYEDMFSEDKPIGLPSIHDDSQSHIWRPGDYLGRSSPTPHEILVILLHMFHEEPKMDLSSWDSFHTYQWRPGEFLDTSSEEELVTNNALIQEEPPDPTPFSLIVMIPSTKHTANLIQVSNSFTRLVSHITRTVIMSLSNLGNIEKELDLFKEYLEPNSCLRTQVKHEHFKYNALIKVETCLLGYSDSMTVITHLLFAKAVDNISGTKEEPPDLEVLLSNLFERTGIGVVLMPRIDSPSNLTRRTIDNAYELELQGKCNVSPSFNVSDLVPYIADQTDLRSNPFQEGGDDMIMDSTKDMEHEPELERELVAEEGAKGATLVAEDELVAEEELVPEEALIAPTGPMTRSRVKLFNQAIGGMLNHIWDRPNDLSQVTTSLVLIHAQGPHQDG</sequence>
<evidence type="ECO:0000256" key="1">
    <source>
        <dbReference type="SAM" id="MobiDB-lite"/>
    </source>
</evidence>
<dbReference type="EMBL" id="JAEFBK010000012">
    <property type="protein sequence ID" value="KAG7543336.1"/>
    <property type="molecule type" value="Genomic_DNA"/>
</dbReference>
<feature type="compositionally biased region" description="Basic and acidic residues" evidence="1">
    <location>
        <begin position="46"/>
        <end position="70"/>
    </location>
</feature>
<reference evidence="2 4" key="1">
    <citation type="submission" date="2020-12" db="EMBL/GenBank/DDBJ databases">
        <title>Concerted genomic and epigenomic changes stabilize Arabidopsis allopolyploids.</title>
        <authorList>
            <person name="Chen Z."/>
        </authorList>
    </citation>
    <scope>NUCLEOTIDE SEQUENCE [LARGE SCALE GENOMIC DNA]</scope>
    <source>
        <strain evidence="2">Allo738</strain>
        <tissue evidence="2">Leaf</tissue>
    </source>
</reference>
<dbReference type="EMBL" id="JAEFBK010000012">
    <property type="protein sequence ID" value="KAG7543343.1"/>
    <property type="molecule type" value="Genomic_DNA"/>
</dbReference>
<proteinExistence type="predicted"/>
<protein>
    <submittedName>
        <fullName evidence="2">Uncharacterized protein</fullName>
    </submittedName>
</protein>
<comment type="caution">
    <text evidence="2">The sequence shown here is derived from an EMBL/GenBank/DDBJ whole genome shotgun (WGS) entry which is preliminary data.</text>
</comment>